<proteinExistence type="predicted"/>
<keyword evidence="1" id="KW-0732">Signal</keyword>
<feature type="chain" id="PRO_5043362261" evidence="1">
    <location>
        <begin position="18"/>
        <end position="147"/>
    </location>
</feature>
<feature type="signal peptide" evidence="1">
    <location>
        <begin position="1"/>
        <end position="17"/>
    </location>
</feature>
<reference evidence="2 3" key="1">
    <citation type="submission" date="2024-01" db="EMBL/GenBank/DDBJ databases">
        <title>A draft genome for a cacao thread blight-causing isolate of Paramarasmius palmivorus.</title>
        <authorList>
            <person name="Baruah I.K."/>
            <person name="Bukari Y."/>
            <person name="Amoako-Attah I."/>
            <person name="Meinhardt L.W."/>
            <person name="Bailey B.A."/>
            <person name="Cohen S.P."/>
        </authorList>
    </citation>
    <scope>NUCLEOTIDE SEQUENCE [LARGE SCALE GENOMIC DNA]</scope>
    <source>
        <strain evidence="2 3">GH-12</strain>
    </source>
</reference>
<gene>
    <name evidence="2" type="ORF">VNI00_010976</name>
</gene>
<evidence type="ECO:0000313" key="3">
    <source>
        <dbReference type="Proteomes" id="UP001383192"/>
    </source>
</evidence>
<accession>A0AAW0CFM7</accession>
<sequence>MKLSVSALLLGATTAFAARGIISPAEGSTVSLSAPLNLTFNPGQYFKAGTTSIDVYFIHGQLGKESQLGSGANSRPILTDFKPNTNIEDHNIVTSAYQAQIELTDELLAGPLWKTPWKKTLMIVEKKWDSLSGASTAFWSTEFDLTE</sequence>
<keyword evidence="3" id="KW-1185">Reference proteome</keyword>
<dbReference type="EMBL" id="JAYKXP010000046">
    <property type="protein sequence ID" value="KAK7037484.1"/>
    <property type="molecule type" value="Genomic_DNA"/>
</dbReference>
<name>A0AAW0CFM7_9AGAR</name>
<evidence type="ECO:0000256" key="1">
    <source>
        <dbReference type="SAM" id="SignalP"/>
    </source>
</evidence>
<dbReference type="AlphaFoldDB" id="A0AAW0CFM7"/>
<comment type="caution">
    <text evidence="2">The sequence shown here is derived from an EMBL/GenBank/DDBJ whole genome shotgun (WGS) entry which is preliminary data.</text>
</comment>
<protein>
    <submittedName>
        <fullName evidence="2">Uncharacterized protein</fullName>
    </submittedName>
</protein>
<evidence type="ECO:0000313" key="2">
    <source>
        <dbReference type="EMBL" id="KAK7037484.1"/>
    </source>
</evidence>
<dbReference type="Proteomes" id="UP001383192">
    <property type="component" value="Unassembled WGS sequence"/>
</dbReference>
<organism evidence="2 3">
    <name type="scientific">Paramarasmius palmivorus</name>
    <dbReference type="NCBI Taxonomy" id="297713"/>
    <lineage>
        <taxon>Eukaryota</taxon>
        <taxon>Fungi</taxon>
        <taxon>Dikarya</taxon>
        <taxon>Basidiomycota</taxon>
        <taxon>Agaricomycotina</taxon>
        <taxon>Agaricomycetes</taxon>
        <taxon>Agaricomycetidae</taxon>
        <taxon>Agaricales</taxon>
        <taxon>Marasmiineae</taxon>
        <taxon>Marasmiaceae</taxon>
        <taxon>Paramarasmius</taxon>
    </lineage>
</organism>